<keyword evidence="5 6" id="KW-0949">S-adenosyl-L-methionine</keyword>
<evidence type="ECO:0000256" key="1">
    <source>
        <dbReference type="ARBA" id="ARBA00022490"/>
    </source>
</evidence>
<dbReference type="EC" id="2.1.1.-" evidence="6"/>
<protein>
    <recommendedName>
        <fullName evidence="6">Ribosomal RNA small subunit methyltransferase G</fullName>
        <ecNumber evidence="6">2.1.1.-</ecNumber>
    </recommendedName>
    <alternativeName>
        <fullName evidence="6">16S rRNA 7-methylguanosine methyltransferase</fullName>
        <shortName evidence="6">16S rRNA m7G methyltransferase</shortName>
    </alternativeName>
</protein>
<keyword evidence="3 6" id="KW-0489">Methyltransferase</keyword>
<evidence type="ECO:0000256" key="4">
    <source>
        <dbReference type="ARBA" id="ARBA00022679"/>
    </source>
</evidence>
<dbReference type="RefSeq" id="WP_098077657.1">
    <property type="nucleotide sequence ID" value="NZ_PDEQ01000008.1"/>
</dbReference>
<comment type="caution">
    <text evidence="7">The sequence shown here is derived from an EMBL/GenBank/DDBJ whole genome shotgun (WGS) entry which is preliminary data.</text>
</comment>
<feature type="binding site" evidence="6">
    <location>
        <position position="71"/>
    </location>
    <ligand>
        <name>S-adenosyl-L-methionine</name>
        <dbReference type="ChEBI" id="CHEBI:59789"/>
    </ligand>
</feature>
<dbReference type="GO" id="GO:0070043">
    <property type="term" value="F:rRNA (guanine-N7-)-methyltransferase activity"/>
    <property type="evidence" value="ECO:0007669"/>
    <property type="project" value="UniProtKB-UniRule"/>
</dbReference>
<evidence type="ECO:0000256" key="3">
    <source>
        <dbReference type="ARBA" id="ARBA00022603"/>
    </source>
</evidence>
<reference evidence="7 8" key="1">
    <citation type="submission" date="2017-10" db="EMBL/GenBank/DDBJ databases">
        <title>Draft genome of Longibacter Salinarum.</title>
        <authorList>
            <person name="Goh K.M."/>
            <person name="Shamsir M.S."/>
            <person name="Lim S.W."/>
        </authorList>
    </citation>
    <scope>NUCLEOTIDE SEQUENCE [LARGE SCALE GENOMIC DNA]</scope>
    <source>
        <strain evidence="7 8">KCTC 52045</strain>
    </source>
</reference>
<keyword evidence="4 6" id="KW-0808">Transferase</keyword>
<sequence>MPQSTWDPFDGLSDAQVEQLSAYESLLEQFNRRVNLVSPESAQRMWNEHIRHSLCLTRRSFPAGSSIVDWGTGGGLPAIPLAIAFPDITVYAVDSVGKKVRAVRTFARRLELENVFAWNGRAEEWTGSAHFSVSRATAPLADLWSWHERIVAPIDADSSDHWPPGLICLKGGDLSVEIQELHHEADGVAVVEEGIYPLLKNDHFREKKIVAVTRPPSPSGDQ</sequence>
<dbReference type="PIRSF" id="PIRSF003078">
    <property type="entry name" value="GidB"/>
    <property type="match status" value="1"/>
</dbReference>
<dbReference type="AlphaFoldDB" id="A0A2A8CVR0"/>
<evidence type="ECO:0000256" key="2">
    <source>
        <dbReference type="ARBA" id="ARBA00022552"/>
    </source>
</evidence>
<keyword evidence="1 6" id="KW-0963">Cytoplasm</keyword>
<dbReference type="GO" id="GO:0005829">
    <property type="term" value="C:cytosol"/>
    <property type="evidence" value="ECO:0007669"/>
    <property type="project" value="TreeGrafter"/>
</dbReference>
<dbReference type="NCBIfam" id="TIGR00138">
    <property type="entry name" value="rsmG_gidB"/>
    <property type="match status" value="1"/>
</dbReference>
<evidence type="ECO:0000313" key="7">
    <source>
        <dbReference type="EMBL" id="PEN12335.1"/>
    </source>
</evidence>
<comment type="subcellular location">
    <subcellularLocation>
        <location evidence="6">Cytoplasm</location>
    </subcellularLocation>
</comment>
<gene>
    <name evidence="6" type="primary">rsmG</name>
    <name evidence="7" type="ORF">CRI94_15050</name>
</gene>
<dbReference type="SUPFAM" id="SSF53335">
    <property type="entry name" value="S-adenosyl-L-methionine-dependent methyltransferases"/>
    <property type="match status" value="1"/>
</dbReference>
<name>A0A2A8CVR0_9BACT</name>
<dbReference type="PANTHER" id="PTHR31760:SF0">
    <property type="entry name" value="S-ADENOSYL-L-METHIONINE-DEPENDENT METHYLTRANSFERASES SUPERFAMILY PROTEIN"/>
    <property type="match status" value="1"/>
</dbReference>
<evidence type="ECO:0000256" key="6">
    <source>
        <dbReference type="HAMAP-Rule" id="MF_00074"/>
    </source>
</evidence>
<keyword evidence="8" id="KW-1185">Reference proteome</keyword>
<dbReference type="InterPro" id="IPR029063">
    <property type="entry name" value="SAM-dependent_MTases_sf"/>
</dbReference>
<comment type="function">
    <text evidence="6">Specifically methylates the N7 position of a guanine in 16S rRNA.</text>
</comment>
<dbReference type="OrthoDB" id="9808773at2"/>
<dbReference type="InterPro" id="IPR003682">
    <property type="entry name" value="rRNA_ssu_MeTfrase_G"/>
</dbReference>
<organism evidence="7 8">
    <name type="scientific">Longibacter salinarum</name>
    <dbReference type="NCBI Taxonomy" id="1850348"/>
    <lineage>
        <taxon>Bacteria</taxon>
        <taxon>Pseudomonadati</taxon>
        <taxon>Rhodothermota</taxon>
        <taxon>Rhodothermia</taxon>
        <taxon>Rhodothermales</taxon>
        <taxon>Salisaetaceae</taxon>
        <taxon>Longibacter</taxon>
    </lineage>
</organism>
<dbReference type="EMBL" id="PDEQ01000008">
    <property type="protein sequence ID" value="PEN12335.1"/>
    <property type="molecule type" value="Genomic_DNA"/>
</dbReference>
<feature type="binding site" evidence="6">
    <location>
        <position position="135"/>
    </location>
    <ligand>
        <name>S-adenosyl-L-methionine</name>
        <dbReference type="ChEBI" id="CHEBI:59789"/>
    </ligand>
</feature>
<comment type="caution">
    <text evidence="6">Lacks conserved residue(s) required for the propagation of feature annotation.</text>
</comment>
<feature type="binding site" evidence="6">
    <location>
        <begin position="122"/>
        <end position="123"/>
    </location>
    <ligand>
        <name>S-adenosyl-L-methionine</name>
        <dbReference type="ChEBI" id="CHEBI:59789"/>
    </ligand>
</feature>
<evidence type="ECO:0000256" key="5">
    <source>
        <dbReference type="ARBA" id="ARBA00022691"/>
    </source>
</evidence>
<dbReference type="Proteomes" id="UP000220102">
    <property type="component" value="Unassembled WGS sequence"/>
</dbReference>
<dbReference type="Pfam" id="PF02527">
    <property type="entry name" value="GidB"/>
    <property type="match status" value="1"/>
</dbReference>
<feature type="binding site" evidence="6">
    <location>
        <position position="76"/>
    </location>
    <ligand>
        <name>S-adenosyl-L-methionine</name>
        <dbReference type="ChEBI" id="CHEBI:59789"/>
    </ligand>
</feature>
<proteinExistence type="inferred from homology"/>
<accession>A0A2A8CVR0</accession>
<dbReference type="HAMAP" id="MF_00074">
    <property type="entry name" value="16SrRNA_methyltr_G"/>
    <property type="match status" value="1"/>
</dbReference>
<keyword evidence="2 6" id="KW-0698">rRNA processing</keyword>
<dbReference type="PANTHER" id="PTHR31760">
    <property type="entry name" value="S-ADENOSYL-L-METHIONINE-DEPENDENT METHYLTRANSFERASES SUPERFAMILY PROTEIN"/>
    <property type="match status" value="1"/>
</dbReference>
<comment type="similarity">
    <text evidence="6">Belongs to the methyltransferase superfamily. RNA methyltransferase RsmG family.</text>
</comment>
<evidence type="ECO:0000313" key="8">
    <source>
        <dbReference type="Proteomes" id="UP000220102"/>
    </source>
</evidence>
<dbReference type="Gene3D" id="3.40.50.150">
    <property type="entry name" value="Vaccinia Virus protein VP39"/>
    <property type="match status" value="1"/>
</dbReference>